<evidence type="ECO:0000256" key="3">
    <source>
        <dbReference type="ARBA" id="ARBA00023163"/>
    </source>
</evidence>
<dbReference type="GeneID" id="64973472"/>
<dbReference type="RefSeq" id="XP_041555662.1">
    <property type="nucleotide sequence ID" value="XM_041702925.1"/>
</dbReference>
<feature type="domain" description="Zn(2)-C6 fungal-type" evidence="5">
    <location>
        <begin position="97"/>
        <end position="130"/>
    </location>
</feature>
<reference evidence="6" key="2">
    <citation type="submission" date="2021-02" db="EMBL/GenBank/DDBJ databases">
        <title>Aspergillus puulaauensis MK2 genome sequence.</title>
        <authorList>
            <person name="Futagami T."/>
            <person name="Mori K."/>
            <person name="Kadooka C."/>
            <person name="Tanaka T."/>
        </authorList>
    </citation>
    <scope>NUCLEOTIDE SEQUENCE</scope>
    <source>
        <strain evidence="6">MK2</strain>
    </source>
</reference>
<dbReference type="Gene3D" id="4.10.240.10">
    <property type="entry name" value="Zn(2)-C6 fungal-type DNA-binding domain"/>
    <property type="match status" value="1"/>
</dbReference>
<keyword evidence="2" id="KW-0238">DNA-binding</keyword>
<evidence type="ECO:0000313" key="7">
    <source>
        <dbReference type="Proteomes" id="UP000654913"/>
    </source>
</evidence>
<dbReference type="GO" id="GO:0000981">
    <property type="term" value="F:DNA-binding transcription factor activity, RNA polymerase II-specific"/>
    <property type="evidence" value="ECO:0007669"/>
    <property type="project" value="InterPro"/>
</dbReference>
<dbReference type="KEGG" id="apuu:APUU_31692A"/>
<dbReference type="InterPro" id="IPR036864">
    <property type="entry name" value="Zn2-C6_fun-type_DNA-bd_sf"/>
</dbReference>
<dbReference type="GO" id="GO:0008270">
    <property type="term" value="F:zinc ion binding"/>
    <property type="evidence" value="ECO:0007669"/>
    <property type="project" value="InterPro"/>
</dbReference>
<proteinExistence type="predicted"/>
<organism evidence="6 7">
    <name type="scientific">Aspergillus puulaauensis</name>
    <dbReference type="NCBI Taxonomy" id="1220207"/>
    <lineage>
        <taxon>Eukaryota</taxon>
        <taxon>Fungi</taxon>
        <taxon>Dikarya</taxon>
        <taxon>Ascomycota</taxon>
        <taxon>Pezizomycotina</taxon>
        <taxon>Eurotiomycetes</taxon>
        <taxon>Eurotiomycetidae</taxon>
        <taxon>Eurotiales</taxon>
        <taxon>Aspergillaceae</taxon>
        <taxon>Aspergillus</taxon>
    </lineage>
</organism>
<dbReference type="SUPFAM" id="SSF57701">
    <property type="entry name" value="Zn2/Cys6 DNA-binding domain"/>
    <property type="match status" value="1"/>
</dbReference>
<gene>
    <name evidence="6" type="ORF">APUU_31692A</name>
</gene>
<reference evidence="6" key="1">
    <citation type="submission" date="2021-01" db="EMBL/GenBank/DDBJ databases">
        <authorList>
            <consortium name="Aspergillus puulaauensis MK2 genome sequencing consortium"/>
            <person name="Kazuki M."/>
            <person name="Futagami T."/>
        </authorList>
    </citation>
    <scope>NUCLEOTIDE SEQUENCE</scope>
    <source>
        <strain evidence="6">MK2</strain>
    </source>
</reference>
<keyword evidence="4" id="KW-0539">Nucleus</keyword>
<dbReference type="InterPro" id="IPR001138">
    <property type="entry name" value="Zn2Cys6_DnaBD"/>
</dbReference>
<dbReference type="GO" id="GO:0003677">
    <property type="term" value="F:DNA binding"/>
    <property type="evidence" value="ECO:0007669"/>
    <property type="project" value="UniProtKB-KW"/>
</dbReference>
<evidence type="ECO:0000256" key="1">
    <source>
        <dbReference type="ARBA" id="ARBA00023015"/>
    </source>
</evidence>
<protein>
    <recommendedName>
        <fullName evidence="5">Zn(2)-C6 fungal-type domain-containing protein</fullName>
    </recommendedName>
</protein>
<accession>A0A7R8AN59</accession>
<sequence>MSCLSGGIFDMKKLVSHVFPLEKAQDALYVSADASNGSIKVVVVDEEKACELVSDRMQFTELGAMNGCTGEAFYRRWIQFWDEGSTGIMPKAAKRSACDQCRAKRVRCLRPEGSTEPCARCATSRASCVTGAPGYPGRPRKGTPRDKDELALCNNTPAVDGAMLINTPASWVGPETALNLLEDFGAAVHQHQPKGVLFQEHSYPDPDPPSESGRAADLFNFPMSVEGLATLQQPATTLQELPRPDGLDIYSGQDFDDMLDVGFLSPSGCQLMSPVPAQRPSTATSLIQLREKIERHVSVMGGFLSDPRNIVENCPEGTMGMMSENPLAMAIMCAEEFVDIIQNLAQSAITTETTLLVLSSYLQLIRLYDSLFHAVYQCLSQIPPETIKSIKVKAVFRVVGISSLQDVPGKVYAKGVVDVIQSHIQTVERCIGLPAVYCLSGEGDASPKGIFADVDRERLLHIAMAQEDVRSPRGNKSYVDSIRENIRNTVALF</sequence>
<dbReference type="AlphaFoldDB" id="A0A7R8AN59"/>
<evidence type="ECO:0000313" key="6">
    <source>
        <dbReference type="EMBL" id="BCS23468.1"/>
    </source>
</evidence>
<evidence type="ECO:0000256" key="2">
    <source>
        <dbReference type="ARBA" id="ARBA00023125"/>
    </source>
</evidence>
<dbReference type="PANTHER" id="PTHR31668">
    <property type="entry name" value="GLUCOSE TRANSPORT TRANSCRIPTION REGULATOR RGT1-RELATED-RELATED"/>
    <property type="match status" value="1"/>
</dbReference>
<dbReference type="CDD" id="cd00067">
    <property type="entry name" value="GAL4"/>
    <property type="match status" value="1"/>
</dbReference>
<name>A0A7R8AN59_9EURO</name>
<evidence type="ECO:0000259" key="5">
    <source>
        <dbReference type="PROSITE" id="PS50048"/>
    </source>
</evidence>
<dbReference type="Pfam" id="PF00172">
    <property type="entry name" value="Zn_clus"/>
    <property type="match status" value="1"/>
</dbReference>
<evidence type="ECO:0000256" key="4">
    <source>
        <dbReference type="ARBA" id="ARBA00023242"/>
    </source>
</evidence>
<keyword evidence="1" id="KW-0805">Transcription regulation</keyword>
<dbReference type="PROSITE" id="PS50048">
    <property type="entry name" value="ZN2_CY6_FUNGAL_2"/>
    <property type="match status" value="1"/>
</dbReference>
<dbReference type="OrthoDB" id="4222821at2759"/>
<dbReference type="Proteomes" id="UP000654913">
    <property type="component" value="Chromosome 3"/>
</dbReference>
<dbReference type="InterPro" id="IPR050797">
    <property type="entry name" value="Carb_Metab_Trans_Reg"/>
</dbReference>
<dbReference type="PROSITE" id="PS00463">
    <property type="entry name" value="ZN2_CY6_FUNGAL_1"/>
    <property type="match status" value="1"/>
</dbReference>
<keyword evidence="3" id="KW-0804">Transcription</keyword>
<dbReference type="EMBL" id="AP024445">
    <property type="protein sequence ID" value="BCS23468.1"/>
    <property type="molecule type" value="Genomic_DNA"/>
</dbReference>
<keyword evidence="7" id="KW-1185">Reference proteome</keyword>